<reference evidence="3" key="1">
    <citation type="submission" date="2017-09" db="EMBL/GenBank/DDBJ databases">
        <authorList>
            <person name="Zhang Y."/>
            <person name="Huang X."/>
            <person name="Liu J."/>
            <person name="Lu L."/>
            <person name="Peng K."/>
        </authorList>
    </citation>
    <scope>NUCLEOTIDE SEQUENCE [LARGE SCALE GENOMIC DNA]</scope>
    <source>
        <strain evidence="3">S-XJ-1</strain>
    </source>
</reference>
<keyword evidence="1" id="KW-0732">Signal</keyword>
<feature type="signal peptide" evidence="1">
    <location>
        <begin position="1"/>
        <end position="24"/>
    </location>
</feature>
<protein>
    <submittedName>
        <fullName evidence="2">Uncharacterized protein</fullName>
    </submittedName>
</protein>
<dbReference type="Proteomes" id="UP000218810">
    <property type="component" value="Unassembled WGS sequence"/>
</dbReference>
<dbReference type="OrthoDB" id="4382059at2"/>
<feature type="chain" id="PRO_5038937960" evidence="1">
    <location>
        <begin position="25"/>
        <end position="235"/>
    </location>
</feature>
<sequence>MTTTLRTHLARATAVAAASATVLALTGGPAHSQTGESGGSLDSSLALLDTSTQLQGGEGNLGNIAGLLGSLSGVAEGDLNAMQMVDAMSSALDSGAFAVLAGLPGGLNDFAQTCMRAIAGQATIEDVWRQFNAIGAPLQYCNDLSESGGFGGVYRRVELGRPGPTVFRLRYETYSIPDTITVLYEGRRIFIDPEASTRGNRWVDIHVPPGASTAVQVEVIAPIQGTDWNFTVHCP</sequence>
<evidence type="ECO:0000313" key="2">
    <source>
        <dbReference type="EMBL" id="PAY24829.1"/>
    </source>
</evidence>
<gene>
    <name evidence="2" type="ORF">CEY15_01245</name>
</gene>
<dbReference type="RefSeq" id="WP_095716938.1">
    <property type="nucleotide sequence ID" value="NZ_NTGA01000002.1"/>
</dbReference>
<name>A0A2A2WUD3_9ACTN</name>
<dbReference type="AlphaFoldDB" id="A0A2A2WUD3"/>
<keyword evidence="3" id="KW-1185">Reference proteome</keyword>
<organism evidence="2 3">
    <name type="scientific">Dietzia natronolimnaea</name>
    <dbReference type="NCBI Taxonomy" id="161920"/>
    <lineage>
        <taxon>Bacteria</taxon>
        <taxon>Bacillati</taxon>
        <taxon>Actinomycetota</taxon>
        <taxon>Actinomycetes</taxon>
        <taxon>Mycobacteriales</taxon>
        <taxon>Dietziaceae</taxon>
        <taxon>Dietzia</taxon>
    </lineage>
</organism>
<proteinExistence type="predicted"/>
<accession>A0A2A2WUD3</accession>
<evidence type="ECO:0000256" key="1">
    <source>
        <dbReference type="SAM" id="SignalP"/>
    </source>
</evidence>
<evidence type="ECO:0000313" key="3">
    <source>
        <dbReference type="Proteomes" id="UP000218810"/>
    </source>
</evidence>
<dbReference type="EMBL" id="NTGA01000002">
    <property type="protein sequence ID" value="PAY24829.1"/>
    <property type="molecule type" value="Genomic_DNA"/>
</dbReference>
<comment type="caution">
    <text evidence="2">The sequence shown here is derived from an EMBL/GenBank/DDBJ whole genome shotgun (WGS) entry which is preliminary data.</text>
</comment>